<keyword evidence="2" id="KW-0472">Membrane</keyword>
<reference evidence="4" key="3">
    <citation type="submission" date="2025-09" db="UniProtKB">
        <authorList>
            <consortium name="Ensembl"/>
        </authorList>
    </citation>
    <scope>IDENTIFICATION</scope>
</reference>
<feature type="transmembrane region" description="Helical" evidence="2">
    <location>
        <begin position="12"/>
        <end position="30"/>
    </location>
</feature>
<dbReference type="AlphaFoldDB" id="H2ZWH1"/>
<evidence type="ECO:0000256" key="2">
    <source>
        <dbReference type="SAM" id="Phobius"/>
    </source>
</evidence>
<dbReference type="GeneTree" id="ENSGT00930000150969"/>
<dbReference type="EMBL" id="AFYH01266211">
    <property type="status" value="NOT_ANNOTATED_CDS"/>
    <property type="molecule type" value="Genomic_DNA"/>
</dbReference>
<evidence type="ECO:0000313" key="4">
    <source>
        <dbReference type="Ensembl" id="ENSLACP00000001742.1"/>
    </source>
</evidence>
<protein>
    <recommendedName>
        <fullName evidence="3">BRICHOS domain-containing protein</fullName>
    </recommendedName>
</protein>
<dbReference type="PANTHER" id="PTHR16483">
    <property type="entry name" value="GASTROKINE 1"/>
    <property type="match status" value="1"/>
</dbReference>
<dbReference type="PROSITE" id="PS50869">
    <property type="entry name" value="BRICHOS"/>
    <property type="match status" value="1"/>
</dbReference>
<dbReference type="InterPro" id="IPR007084">
    <property type="entry name" value="BRICHOS_dom"/>
</dbReference>
<dbReference type="EMBL" id="AFYH01266210">
    <property type="status" value="NOT_ANNOTATED_CDS"/>
    <property type="molecule type" value="Genomic_DNA"/>
</dbReference>
<dbReference type="Ensembl" id="ENSLACT00000001755.1">
    <property type="protein sequence ID" value="ENSLACP00000001742.1"/>
    <property type="gene ID" value="ENSLACG00000001556.1"/>
</dbReference>
<sequence length="193" mass="21023">PMLVMHGFGDEVLGFTIAFAVLLGVFVTHAHEVRSVYLHTHGNDGSVTQQTVNINNVDHVASVNINAGQQSSSTVMDYDNNIIGYRLFAKKSCYVAKMNRAKMPALNQISKLAQDAKVEDKKQIAPPHGMQYTVSQTPVKNQASLGKSIDMLCRGVPTYWAHETEGTNLFFSASGCVSIRLIFFDVSLCGGLA</sequence>
<evidence type="ECO:0000313" key="5">
    <source>
        <dbReference type="Proteomes" id="UP000008672"/>
    </source>
</evidence>
<keyword evidence="2" id="KW-1133">Transmembrane helix</keyword>
<dbReference type="eggNOG" id="ENOG502S4AB">
    <property type="taxonomic scope" value="Eukaryota"/>
</dbReference>
<evidence type="ECO:0000259" key="3">
    <source>
        <dbReference type="PROSITE" id="PS50869"/>
    </source>
</evidence>
<proteinExistence type="predicted"/>
<name>H2ZWH1_LATCH</name>
<accession>H2ZWH1</accession>
<dbReference type="Pfam" id="PF04089">
    <property type="entry name" value="BRICHOS"/>
    <property type="match status" value="1"/>
</dbReference>
<dbReference type="InParanoid" id="H2ZWH1"/>
<reference evidence="4" key="2">
    <citation type="submission" date="2025-08" db="UniProtKB">
        <authorList>
            <consortium name="Ensembl"/>
        </authorList>
    </citation>
    <scope>IDENTIFICATION</scope>
</reference>
<keyword evidence="2" id="KW-0812">Transmembrane</keyword>
<dbReference type="SMART" id="SM01039">
    <property type="entry name" value="BRICHOS"/>
    <property type="match status" value="1"/>
</dbReference>
<evidence type="ECO:0000256" key="1">
    <source>
        <dbReference type="ARBA" id="ARBA00023157"/>
    </source>
</evidence>
<dbReference type="EMBL" id="AFYH01266209">
    <property type="status" value="NOT_ANNOTATED_CDS"/>
    <property type="molecule type" value="Genomic_DNA"/>
</dbReference>
<organism evidence="4 5">
    <name type="scientific">Latimeria chalumnae</name>
    <name type="common">Coelacanth</name>
    <dbReference type="NCBI Taxonomy" id="7897"/>
    <lineage>
        <taxon>Eukaryota</taxon>
        <taxon>Metazoa</taxon>
        <taxon>Chordata</taxon>
        <taxon>Craniata</taxon>
        <taxon>Vertebrata</taxon>
        <taxon>Euteleostomi</taxon>
        <taxon>Coelacanthiformes</taxon>
        <taxon>Coelacanthidae</taxon>
        <taxon>Latimeria</taxon>
    </lineage>
</organism>
<keyword evidence="5" id="KW-1185">Reference proteome</keyword>
<dbReference type="Bgee" id="ENSLACG00000001556">
    <property type="expression patterns" value="Expressed in mesonephros"/>
</dbReference>
<dbReference type="HOGENOM" id="CLU_098684_1_0_1"/>
<dbReference type="Gene3D" id="3.30.390.150">
    <property type="match status" value="1"/>
</dbReference>
<dbReference type="Proteomes" id="UP000008672">
    <property type="component" value="Unassembled WGS sequence"/>
</dbReference>
<dbReference type="FunCoup" id="H2ZWH1">
    <property type="interactions" value="10"/>
</dbReference>
<keyword evidence="1" id="KW-1015">Disulfide bond</keyword>
<feature type="domain" description="BRICHOS" evidence="3">
    <location>
        <begin position="66"/>
        <end position="161"/>
    </location>
</feature>
<reference evidence="5" key="1">
    <citation type="submission" date="2011-08" db="EMBL/GenBank/DDBJ databases">
        <title>The draft genome of Latimeria chalumnae.</title>
        <authorList>
            <person name="Di Palma F."/>
            <person name="Alfoldi J."/>
            <person name="Johnson J."/>
            <person name="Berlin A."/>
            <person name="Gnerre S."/>
            <person name="Jaffe D."/>
            <person name="MacCallum I."/>
            <person name="Young S."/>
            <person name="Walker B.J."/>
            <person name="Lander E."/>
            <person name="Lindblad-Toh K."/>
        </authorList>
    </citation>
    <scope>NUCLEOTIDE SEQUENCE [LARGE SCALE GENOMIC DNA]</scope>
    <source>
        <strain evidence="5">Wild caught</strain>
    </source>
</reference>
<dbReference type="InterPro" id="IPR051772">
    <property type="entry name" value="Gastrokine"/>
</dbReference>
<dbReference type="OMA" id="YSEKCFT"/>